<reference evidence="1 2" key="1">
    <citation type="submission" date="2017-08" db="EMBL/GenBank/DDBJ databases">
        <title>Whole Genome Sequence of Sphingobium hydrophobicum C1: Insights into Adaption to the Electronic-waste Contaminated Sediment.</title>
        <authorList>
            <person name="Song D."/>
            <person name="Chen X."/>
            <person name="Xu M."/>
        </authorList>
    </citation>
    <scope>NUCLEOTIDE SEQUENCE [LARGE SCALE GENOMIC DNA]</scope>
    <source>
        <strain evidence="1 2">C1</strain>
    </source>
</reference>
<dbReference type="EMBL" id="CP022745">
    <property type="protein sequence ID" value="ASY43476.1"/>
    <property type="molecule type" value="Genomic_DNA"/>
</dbReference>
<accession>A0A249MQ41</accession>
<name>A0A249MQ41_SPHXE</name>
<evidence type="ECO:0008006" key="3">
    <source>
        <dbReference type="Google" id="ProtNLM"/>
    </source>
</evidence>
<dbReference type="Proteomes" id="UP000217141">
    <property type="component" value="Chromosome I"/>
</dbReference>
<evidence type="ECO:0000313" key="1">
    <source>
        <dbReference type="EMBL" id="ASY43476.1"/>
    </source>
</evidence>
<proteinExistence type="predicted"/>
<protein>
    <recommendedName>
        <fullName evidence="3">Nudix hydrolase domain-containing protein</fullName>
    </recommendedName>
</protein>
<evidence type="ECO:0000313" key="2">
    <source>
        <dbReference type="Proteomes" id="UP000217141"/>
    </source>
</evidence>
<organism evidence="1 2">
    <name type="scientific">Sphingobium xenophagum</name>
    <dbReference type="NCBI Taxonomy" id="121428"/>
    <lineage>
        <taxon>Bacteria</taxon>
        <taxon>Pseudomonadati</taxon>
        <taxon>Pseudomonadota</taxon>
        <taxon>Alphaproteobacteria</taxon>
        <taxon>Sphingomonadales</taxon>
        <taxon>Sphingomonadaceae</taxon>
        <taxon>Sphingobium</taxon>
    </lineage>
</organism>
<dbReference type="AlphaFoldDB" id="A0A249MQ41"/>
<sequence>MSQFLDCCSVQTDGFVATSQQVNWRLGAILFARRASSFVIVRKAPVECTDYEFAGLRALPGGMARATSDFESETVQDILLRSLLERVRREASLEPEMLGKVELAPMGPIVSRYTAKGRKRLTLIVPHVCCVTTEAKVLSDDRSVDEAKWQPLPPDWMAIAPANRVAIAHFVWSRLQDSERARAETSVGEAVRQCSEWATMIGLPDVPTPWAGDEALQEWRQAWIWS</sequence>
<gene>
    <name evidence="1" type="ORF">CJD35_02655</name>
</gene>
<dbReference type="KEGG" id="shyd:CJD35_02655"/>